<dbReference type="InterPro" id="IPR052552">
    <property type="entry name" value="YeaO-like"/>
</dbReference>
<dbReference type="EMBL" id="PYBW01000108">
    <property type="protein sequence ID" value="PYC72091.1"/>
    <property type="molecule type" value="Genomic_DNA"/>
</dbReference>
<dbReference type="OrthoDB" id="9790745at2"/>
<evidence type="ECO:0000313" key="1">
    <source>
        <dbReference type="EMBL" id="PYC72091.1"/>
    </source>
</evidence>
<comment type="caution">
    <text evidence="1">The sequence shown here is derived from an EMBL/GenBank/DDBJ whole genome shotgun (WGS) entry which is preliminary data.</text>
</comment>
<dbReference type="PANTHER" id="PTHR36849">
    <property type="entry name" value="CYTOPLASMIC PROTEIN-RELATED"/>
    <property type="match status" value="1"/>
</dbReference>
<organism evidence="1 2">
    <name type="scientific">Streptomyces tateyamensis</name>
    <dbReference type="NCBI Taxonomy" id="565073"/>
    <lineage>
        <taxon>Bacteria</taxon>
        <taxon>Bacillati</taxon>
        <taxon>Actinomycetota</taxon>
        <taxon>Actinomycetes</taxon>
        <taxon>Kitasatosporales</taxon>
        <taxon>Streptomycetaceae</taxon>
        <taxon>Streptomyces</taxon>
    </lineage>
</organism>
<proteinExistence type="predicted"/>
<protein>
    <submittedName>
        <fullName evidence="1">DUF488 domain-containing protein</fullName>
    </submittedName>
</protein>
<accession>A0A2V4N2U7</accession>
<gene>
    <name evidence="1" type="ORF">C7C46_25985</name>
</gene>
<dbReference type="PANTHER" id="PTHR36849:SF1">
    <property type="entry name" value="CYTOPLASMIC PROTEIN"/>
    <property type="match status" value="1"/>
</dbReference>
<evidence type="ECO:0000313" key="2">
    <source>
        <dbReference type="Proteomes" id="UP000248039"/>
    </source>
</evidence>
<reference evidence="1 2" key="1">
    <citation type="submission" date="2018-03" db="EMBL/GenBank/DDBJ databases">
        <title>Bioinformatic expansion and discovery of thiopeptide antibiotics.</title>
        <authorList>
            <person name="Schwalen C.J."/>
            <person name="Hudson G.A."/>
            <person name="Mitchell D.A."/>
        </authorList>
    </citation>
    <scope>NUCLEOTIDE SEQUENCE [LARGE SCALE GENOMIC DNA]</scope>
    <source>
        <strain evidence="1 2">ATCC 21389</strain>
    </source>
</reference>
<dbReference type="RefSeq" id="WP_110672346.1">
    <property type="nucleotide sequence ID" value="NZ_PYBW01000108.1"/>
</dbReference>
<name>A0A2V4N2U7_9ACTN</name>
<dbReference type="Pfam" id="PF22752">
    <property type="entry name" value="DUF488-N3i"/>
    <property type="match status" value="1"/>
</dbReference>
<keyword evidence="2" id="KW-1185">Reference proteome</keyword>
<dbReference type="AlphaFoldDB" id="A0A2V4N2U7"/>
<dbReference type="Proteomes" id="UP000248039">
    <property type="component" value="Unassembled WGS sequence"/>
</dbReference>
<sequence>MPPLVRTRRAYDPPEPADGHRVLVDRLWPRGLGKEDAALGEWAKDLAPSTELRHFLHADPEAHAAEFAARYRAELATPEARTHLTALRTHPVLTLLTATKNPHAHHVAVLTELLTGDEG</sequence>